<name>A0ABP4DWR2_9ACTN</name>
<gene>
    <name evidence="1" type="ORF">GCM10009576_099480</name>
</gene>
<evidence type="ECO:0008006" key="3">
    <source>
        <dbReference type="Google" id="ProtNLM"/>
    </source>
</evidence>
<keyword evidence="2" id="KW-1185">Reference proteome</keyword>
<protein>
    <recommendedName>
        <fullName evidence="3">Chemotaxis protein</fullName>
    </recommendedName>
</protein>
<proteinExistence type="predicted"/>
<accession>A0ABP4DWR2</accession>
<dbReference type="EMBL" id="BAAAIE010000620">
    <property type="protein sequence ID" value="GAA1076323.1"/>
    <property type="molecule type" value="Genomic_DNA"/>
</dbReference>
<sequence length="90" mass="9914">MGLFKVSRTPQAQAERDLRITGRISHRSLRELQDQLHAVGDLGLDLDEALRSPSQRQKVDITTLIKALAVATETAELALAEVVALRQALE</sequence>
<comment type="caution">
    <text evidence="1">The sequence shown here is derived from an EMBL/GenBank/DDBJ whole genome shotgun (WGS) entry which is preliminary data.</text>
</comment>
<evidence type="ECO:0000313" key="1">
    <source>
        <dbReference type="EMBL" id="GAA1076323.1"/>
    </source>
</evidence>
<organism evidence="1 2">
    <name type="scientific">Streptomyces rhizosphaericus</name>
    <dbReference type="NCBI Taxonomy" id="114699"/>
    <lineage>
        <taxon>Bacteria</taxon>
        <taxon>Bacillati</taxon>
        <taxon>Actinomycetota</taxon>
        <taxon>Actinomycetes</taxon>
        <taxon>Kitasatosporales</taxon>
        <taxon>Streptomycetaceae</taxon>
        <taxon>Streptomyces</taxon>
        <taxon>Streptomyces violaceusniger group</taxon>
    </lineage>
</organism>
<dbReference type="Proteomes" id="UP001500033">
    <property type="component" value="Unassembled WGS sequence"/>
</dbReference>
<reference evidence="2" key="1">
    <citation type="journal article" date="2019" name="Int. J. Syst. Evol. Microbiol.">
        <title>The Global Catalogue of Microorganisms (GCM) 10K type strain sequencing project: providing services to taxonomists for standard genome sequencing and annotation.</title>
        <authorList>
            <consortium name="The Broad Institute Genomics Platform"/>
            <consortium name="The Broad Institute Genome Sequencing Center for Infectious Disease"/>
            <person name="Wu L."/>
            <person name="Ma J."/>
        </authorList>
    </citation>
    <scope>NUCLEOTIDE SEQUENCE [LARGE SCALE GENOMIC DNA]</scope>
    <source>
        <strain evidence="2">JCM 11445</strain>
    </source>
</reference>
<evidence type="ECO:0000313" key="2">
    <source>
        <dbReference type="Proteomes" id="UP001500033"/>
    </source>
</evidence>